<dbReference type="AlphaFoldDB" id="A0A2A6E4H8"/>
<protein>
    <submittedName>
        <fullName evidence="3">Uncharacterized protein</fullName>
    </submittedName>
</protein>
<gene>
    <name evidence="3" type="ORF">BLM47_01180</name>
</gene>
<organism evidence="3 4">
    <name type="scientific">Candidatus Reconcilbacillus cellulovorans</name>
    <dbReference type="NCBI Taxonomy" id="1906605"/>
    <lineage>
        <taxon>Bacteria</taxon>
        <taxon>Bacillati</taxon>
        <taxon>Bacillota</taxon>
        <taxon>Bacilli</taxon>
        <taxon>Bacillales</taxon>
        <taxon>Paenibacillaceae</taxon>
        <taxon>Candidatus Reconcilbacillus</taxon>
    </lineage>
</organism>
<evidence type="ECO:0000313" key="4">
    <source>
        <dbReference type="Proteomes" id="UP000243688"/>
    </source>
</evidence>
<name>A0A2A6E4H8_9BACL</name>
<evidence type="ECO:0000256" key="2">
    <source>
        <dbReference type="SAM" id="MobiDB-lite"/>
    </source>
</evidence>
<feature type="region of interest" description="Disordered" evidence="2">
    <location>
        <begin position="79"/>
        <end position="100"/>
    </location>
</feature>
<keyword evidence="1" id="KW-0963">Cytoplasm</keyword>
<comment type="caution">
    <text evidence="3">The sequence shown here is derived from an EMBL/GenBank/DDBJ whole genome shotgun (WGS) entry which is preliminary data.</text>
</comment>
<evidence type="ECO:0000313" key="3">
    <source>
        <dbReference type="EMBL" id="PDO11822.1"/>
    </source>
</evidence>
<reference evidence="3 4" key="1">
    <citation type="submission" date="2016-12" db="EMBL/GenBank/DDBJ databases">
        <title>Candidatus Reconcilibacillus cellulovorans genome.</title>
        <authorList>
            <person name="Kolinko S."/>
            <person name="Wu Y.-W."/>
            <person name="Tachea F."/>
            <person name="Denzel E."/>
            <person name="Hiras J."/>
            <person name="Baecker N."/>
            <person name="Chan L.J."/>
            <person name="Eichorst S.A."/>
            <person name="Frey D."/>
            <person name="Adams P.D."/>
            <person name="Pray T."/>
            <person name="Tanjore D."/>
            <person name="Petzold C.J."/>
            <person name="Gladden J.M."/>
            <person name="Simmons B.A."/>
            <person name="Singer S.W."/>
        </authorList>
    </citation>
    <scope>NUCLEOTIDE SEQUENCE [LARGE SCALE GENOMIC DNA]</scope>
    <source>
        <strain evidence="3">JTherm</strain>
    </source>
</reference>
<dbReference type="EMBL" id="MOXJ01000001">
    <property type="protein sequence ID" value="PDO11822.1"/>
    <property type="molecule type" value="Genomic_DNA"/>
</dbReference>
<dbReference type="Proteomes" id="UP000243688">
    <property type="component" value="Unassembled WGS sequence"/>
</dbReference>
<evidence type="ECO:0000256" key="1">
    <source>
        <dbReference type="ARBA" id="ARBA00022490"/>
    </source>
</evidence>
<dbReference type="InterPro" id="IPR016979">
    <property type="entry name" value="DUF2129"/>
</dbReference>
<accession>A0A2A6E4H8</accession>
<sequence>MFRERVGFIVWVSDAKAAKNLDKYGVLHYVSKRMNYAVLYGDADQAQELERTLLRLPYVRKVERSYRNEILAEYLLQNSKKSRSQPAATETQTAERGTFS</sequence>
<proteinExistence type="predicted"/>
<dbReference type="Pfam" id="PF09902">
    <property type="entry name" value="DUF2129"/>
    <property type="match status" value="1"/>
</dbReference>